<dbReference type="SMART" id="SM00845">
    <property type="entry name" value="GatB_Yqey"/>
    <property type="match status" value="1"/>
</dbReference>
<keyword evidence="2 7" id="KW-0436">Ligase</keyword>
<dbReference type="InterPro" id="IPR014746">
    <property type="entry name" value="Gln_synth/guanido_kin_cat_dom"/>
</dbReference>
<organism evidence="9 10">
    <name type="scientific">Phanerochaete sordida</name>
    <dbReference type="NCBI Taxonomy" id="48140"/>
    <lineage>
        <taxon>Eukaryota</taxon>
        <taxon>Fungi</taxon>
        <taxon>Dikarya</taxon>
        <taxon>Basidiomycota</taxon>
        <taxon>Agaricomycotina</taxon>
        <taxon>Agaricomycetes</taxon>
        <taxon>Polyporales</taxon>
        <taxon>Phanerochaetaceae</taxon>
        <taxon>Phanerochaete</taxon>
    </lineage>
</organism>
<dbReference type="InterPro" id="IPR004413">
    <property type="entry name" value="GatB"/>
</dbReference>
<gene>
    <name evidence="9" type="ORF">PsYK624_009370</name>
</gene>
<dbReference type="EC" id="6.3.5.-" evidence="7"/>
<keyword evidence="10" id="KW-1185">Reference proteome</keyword>
<evidence type="ECO:0000256" key="1">
    <source>
        <dbReference type="ARBA" id="ARBA00005306"/>
    </source>
</evidence>
<dbReference type="InterPro" id="IPR018027">
    <property type="entry name" value="Asn/Gln_amidotransferase"/>
</dbReference>
<keyword evidence="3 7" id="KW-0547">Nucleotide-binding</keyword>
<keyword evidence="4 7" id="KW-0067">ATP-binding</keyword>
<evidence type="ECO:0000259" key="8">
    <source>
        <dbReference type="SMART" id="SM00845"/>
    </source>
</evidence>
<name>A0A9P3FYC9_9APHY</name>
<dbReference type="AlphaFoldDB" id="A0A9P3FYC9"/>
<comment type="catalytic activity">
    <reaction evidence="6 7">
        <text>L-glutamyl-tRNA(Gln) + L-glutamine + ATP + H2O = L-glutaminyl-tRNA(Gln) + L-glutamate + ADP + phosphate + H(+)</text>
        <dbReference type="Rhea" id="RHEA:17521"/>
        <dbReference type="Rhea" id="RHEA-COMP:9681"/>
        <dbReference type="Rhea" id="RHEA-COMP:9684"/>
        <dbReference type="ChEBI" id="CHEBI:15377"/>
        <dbReference type="ChEBI" id="CHEBI:15378"/>
        <dbReference type="ChEBI" id="CHEBI:29985"/>
        <dbReference type="ChEBI" id="CHEBI:30616"/>
        <dbReference type="ChEBI" id="CHEBI:43474"/>
        <dbReference type="ChEBI" id="CHEBI:58359"/>
        <dbReference type="ChEBI" id="CHEBI:78520"/>
        <dbReference type="ChEBI" id="CHEBI:78521"/>
        <dbReference type="ChEBI" id="CHEBI:456216"/>
    </reaction>
</comment>
<protein>
    <recommendedName>
        <fullName evidence="7">Glutamyl-tRNA(Gln) amidotransferase subunit B, mitochondrial</fullName>
        <shortName evidence="7">Glu-AdT subunit B</shortName>
        <ecNumber evidence="7">6.3.5.-</ecNumber>
    </recommendedName>
</protein>
<keyword evidence="5 7" id="KW-0648">Protein biosynthesis</keyword>
<dbReference type="GO" id="GO:0005524">
    <property type="term" value="F:ATP binding"/>
    <property type="evidence" value="ECO:0007669"/>
    <property type="project" value="UniProtKB-KW"/>
</dbReference>
<evidence type="ECO:0000313" key="10">
    <source>
        <dbReference type="Proteomes" id="UP000703269"/>
    </source>
</evidence>
<dbReference type="PANTHER" id="PTHR11659:SF0">
    <property type="entry name" value="GLUTAMYL-TRNA(GLN) AMIDOTRANSFERASE SUBUNIT B, MITOCHONDRIAL"/>
    <property type="match status" value="1"/>
</dbReference>
<evidence type="ECO:0000256" key="2">
    <source>
        <dbReference type="ARBA" id="ARBA00022598"/>
    </source>
</evidence>
<dbReference type="GO" id="GO:0030956">
    <property type="term" value="C:glutamyl-tRNA(Gln) amidotransferase complex"/>
    <property type="evidence" value="ECO:0007669"/>
    <property type="project" value="UniProtKB-UniRule"/>
</dbReference>
<comment type="similarity">
    <text evidence="1 7">Belongs to the GatB/GatE family. GatB subfamily.</text>
</comment>
<dbReference type="InterPro" id="IPR003789">
    <property type="entry name" value="Asn/Gln_tRNA_amidoTrase-B-like"/>
</dbReference>
<dbReference type="InterPro" id="IPR023168">
    <property type="entry name" value="GatB_Yqey_C_2"/>
</dbReference>
<evidence type="ECO:0000256" key="7">
    <source>
        <dbReference type="HAMAP-Rule" id="MF_03147"/>
    </source>
</evidence>
<dbReference type="Gene3D" id="1.10.10.410">
    <property type="match status" value="1"/>
</dbReference>
<feature type="domain" description="Asn/Gln amidotransferase" evidence="8">
    <location>
        <begin position="369"/>
        <end position="524"/>
    </location>
</feature>
<evidence type="ECO:0000256" key="3">
    <source>
        <dbReference type="ARBA" id="ARBA00022741"/>
    </source>
</evidence>
<dbReference type="Pfam" id="PF02934">
    <property type="entry name" value="GatB_N"/>
    <property type="match status" value="1"/>
</dbReference>
<accession>A0A9P3FYC9</accession>
<comment type="subcellular location">
    <subcellularLocation>
        <location evidence="7">Mitochondrion</location>
    </subcellularLocation>
</comment>
<dbReference type="GO" id="GO:0032543">
    <property type="term" value="P:mitochondrial translation"/>
    <property type="evidence" value="ECO:0007669"/>
    <property type="project" value="UniProtKB-UniRule"/>
</dbReference>
<dbReference type="InterPro" id="IPR017959">
    <property type="entry name" value="Asn/Gln-tRNA_amidoTrfase_suB/E"/>
</dbReference>
<dbReference type="GO" id="GO:0070681">
    <property type="term" value="P:glutaminyl-tRNAGln biosynthesis via transamidation"/>
    <property type="evidence" value="ECO:0007669"/>
    <property type="project" value="UniProtKB-UniRule"/>
</dbReference>
<dbReference type="InterPro" id="IPR006075">
    <property type="entry name" value="Asn/Gln-tRNA_Trfase_suB/E_cat"/>
</dbReference>
<dbReference type="PANTHER" id="PTHR11659">
    <property type="entry name" value="GLUTAMYL-TRNA GLN AMIDOTRANSFERASE SUBUNIT B MITOCHONDRIAL AND PROKARYOTIC PET112-RELATED"/>
    <property type="match status" value="1"/>
</dbReference>
<dbReference type="PROSITE" id="PS01234">
    <property type="entry name" value="GATB"/>
    <property type="match status" value="1"/>
</dbReference>
<dbReference type="GO" id="GO:0050567">
    <property type="term" value="F:glutaminyl-tRNA synthase (glutamine-hydrolyzing) activity"/>
    <property type="evidence" value="ECO:0007669"/>
    <property type="project" value="UniProtKB-UniRule"/>
</dbReference>
<dbReference type="OrthoDB" id="1722066at2759"/>
<dbReference type="HAMAP" id="MF_00121">
    <property type="entry name" value="GatB"/>
    <property type="match status" value="1"/>
</dbReference>
<dbReference type="SUPFAM" id="SSF55931">
    <property type="entry name" value="Glutamine synthetase/guanido kinase"/>
    <property type="match status" value="1"/>
</dbReference>
<dbReference type="InterPro" id="IPR017958">
    <property type="entry name" value="Gln-tRNA_amidoTrfase_suB_CS"/>
</dbReference>
<dbReference type="NCBIfam" id="TIGR00133">
    <property type="entry name" value="gatB"/>
    <property type="match status" value="1"/>
</dbReference>
<keyword evidence="7" id="KW-0496">Mitochondrion</keyword>
<dbReference type="Pfam" id="PF02637">
    <property type="entry name" value="GatB_Yqey"/>
    <property type="match status" value="1"/>
</dbReference>
<evidence type="ECO:0000256" key="6">
    <source>
        <dbReference type="ARBA" id="ARBA00047913"/>
    </source>
</evidence>
<dbReference type="GO" id="GO:0005739">
    <property type="term" value="C:mitochondrion"/>
    <property type="evidence" value="ECO:0007669"/>
    <property type="project" value="UniProtKB-SubCell"/>
</dbReference>
<dbReference type="EMBL" id="BPQB01000001">
    <property type="protein sequence ID" value="GJE84861.1"/>
    <property type="molecule type" value="Genomic_DNA"/>
</dbReference>
<sequence>MLVNARRTFRLHRLAHARAIHEHRPLVEDPRWPGWGVVVGIEVHAQIKSRHKLFSNTRNAEPLDLPNTRVSPYDAAFPGTLPRLNASCVELGVRTALALDCKVQPRSTFDRKHYFYADLPSGYQITQHYAPFATDGHLRLSKSDVSVRIKQVQLEQDTGKSMTDRRRRVTSIDLNRAGAGLMEIVSEPDIRSPEEAADYVRTLQALLRAMGSSDGNMEAGSLRCDVNVSVSRLGEGFGTRCEIKNLNSVRFTTIAIGHEINRQIALLEAGEEVVQETRGFDEDRAETFALRSKEDAPDYRYMPDPNLPPLILDQAFISGIKEGIPPLPASTKDRLLELGLSERDVDVLMTIDATIDVGYDGEARRGAVAYFDEVSQGRSPKVVVNWMTNELLGQLTLHHDLHSPTHPFQNNPVSVAQFGELIDLVESKRITGPAGKTILRHIINNSSTATPSALAAELSLLAGEDVDASLKKWCEAAIQALPKEAEVVRRGNKNVVNKLVGHVMKSSRGAADAKAAKSMLEDMLTS</sequence>
<dbReference type="SUPFAM" id="SSF89095">
    <property type="entry name" value="GatB/YqeY motif"/>
    <property type="match status" value="2"/>
</dbReference>
<comment type="caution">
    <text evidence="9">The sequence shown here is derived from an EMBL/GenBank/DDBJ whole genome shotgun (WGS) entry which is preliminary data.</text>
</comment>
<comment type="subunit">
    <text evidence="7">Subunit of the heterotrimeric GatCAB amidotransferase (AdT) complex, composed of A, B and C subunits.</text>
</comment>
<proteinExistence type="inferred from homology"/>
<dbReference type="NCBIfam" id="NF004014">
    <property type="entry name" value="PRK05477.1-4"/>
    <property type="match status" value="1"/>
</dbReference>
<evidence type="ECO:0000256" key="4">
    <source>
        <dbReference type="ARBA" id="ARBA00022840"/>
    </source>
</evidence>
<dbReference type="NCBIfam" id="NF004012">
    <property type="entry name" value="PRK05477.1-2"/>
    <property type="match status" value="1"/>
</dbReference>
<dbReference type="Proteomes" id="UP000703269">
    <property type="component" value="Unassembled WGS sequence"/>
</dbReference>
<evidence type="ECO:0000256" key="5">
    <source>
        <dbReference type="ARBA" id="ARBA00022917"/>
    </source>
</evidence>
<reference evidence="9 10" key="1">
    <citation type="submission" date="2021-08" db="EMBL/GenBank/DDBJ databases">
        <title>Draft Genome Sequence of Phanerochaete sordida strain YK-624.</title>
        <authorList>
            <person name="Mori T."/>
            <person name="Dohra H."/>
            <person name="Suzuki T."/>
            <person name="Kawagishi H."/>
            <person name="Hirai H."/>
        </authorList>
    </citation>
    <scope>NUCLEOTIDE SEQUENCE [LARGE SCALE GENOMIC DNA]</scope>
    <source>
        <strain evidence="9 10">YK-624</strain>
    </source>
</reference>
<evidence type="ECO:0000313" key="9">
    <source>
        <dbReference type="EMBL" id="GJE84861.1"/>
    </source>
</evidence>
<comment type="function">
    <text evidence="7">Allows the formation of correctly charged Gln-tRNA(Gln) through the transamidation of misacylated Glu-tRNA(Gln) in the mitochondria. The reaction takes place in the presence of glutamine and ATP through an activated gamma-phospho-Glu-tRNA(Gln).</text>
</comment>